<evidence type="ECO:0000256" key="1">
    <source>
        <dbReference type="SAM" id="MobiDB-lite"/>
    </source>
</evidence>
<gene>
    <name evidence="2" type="ORF">DFH08DRAFT_1028321</name>
</gene>
<evidence type="ECO:0000313" key="2">
    <source>
        <dbReference type="EMBL" id="KAJ7325494.1"/>
    </source>
</evidence>
<name>A0AAD6ZIR8_9AGAR</name>
<evidence type="ECO:0000313" key="3">
    <source>
        <dbReference type="Proteomes" id="UP001218218"/>
    </source>
</evidence>
<dbReference type="EMBL" id="JARIHO010000044">
    <property type="protein sequence ID" value="KAJ7325494.1"/>
    <property type="molecule type" value="Genomic_DNA"/>
</dbReference>
<feature type="region of interest" description="Disordered" evidence="1">
    <location>
        <begin position="164"/>
        <end position="224"/>
    </location>
</feature>
<organism evidence="2 3">
    <name type="scientific">Mycena albidolilacea</name>
    <dbReference type="NCBI Taxonomy" id="1033008"/>
    <lineage>
        <taxon>Eukaryota</taxon>
        <taxon>Fungi</taxon>
        <taxon>Dikarya</taxon>
        <taxon>Basidiomycota</taxon>
        <taxon>Agaricomycotina</taxon>
        <taxon>Agaricomycetes</taxon>
        <taxon>Agaricomycetidae</taxon>
        <taxon>Agaricales</taxon>
        <taxon>Marasmiineae</taxon>
        <taxon>Mycenaceae</taxon>
        <taxon>Mycena</taxon>
    </lineage>
</organism>
<keyword evidence="3" id="KW-1185">Reference proteome</keyword>
<comment type="caution">
    <text evidence="2">The sequence shown here is derived from an EMBL/GenBank/DDBJ whole genome shotgun (WGS) entry which is preliminary data.</text>
</comment>
<dbReference type="AlphaFoldDB" id="A0AAD6ZIR8"/>
<feature type="compositionally biased region" description="Basic and acidic residues" evidence="1">
    <location>
        <begin position="174"/>
        <end position="189"/>
    </location>
</feature>
<protein>
    <submittedName>
        <fullName evidence="2">Uncharacterized protein</fullName>
    </submittedName>
</protein>
<proteinExistence type="predicted"/>
<accession>A0AAD6ZIR8</accession>
<dbReference type="Proteomes" id="UP001218218">
    <property type="component" value="Unassembled WGS sequence"/>
</dbReference>
<reference evidence="2" key="1">
    <citation type="submission" date="2023-03" db="EMBL/GenBank/DDBJ databases">
        <title>Massive genome expansion in bonnet fungi (Mycena s.s.) driven by repeated elements and novel gene families across ecological guilds.</title>
        <authorList>
            <consortium name="Lawrence Berkeley National Laboratory"/>
            <person name="Harder C.B."/>
            <person name="Miyauchi S."/>
            <person name="Viragh M."/>
            <person name="Kuo A."/>
            <person name="Thoen E."/>
            <person name="Andreopoulos B."/>
            <person name="Lu D."/>
            <person name="Skrede I."/>
            <person name="Drula E."/>
            <person name="Henrissat B."/>
            <person name="Morin E."/>
            <person name="Kohler A."/>
            <person name="Barry K."/>
            <person name="LaButti K."/>
            <person name="Morin E."/>
            <person name="Salamov A."/>
            <person name="Lipzen A."/>
            <person name="Mereny Z."/>
            <person name="Hegedus B."/>
            <person name="Baldrian P."/>
            <person name="Stursova M."/>
            <person name="Weitz H."/>
            <person name="Taylor A."/>
            <person name="Grigoriev I.V."/>
            <person name="Nagy L.G."/>
            <person name="Martin F."/>
            <person name="Kauserud H."/>
        </authorList>
    </citation>
    <scope>NUCLEOTIDE SEQUENCE</scope>
    <source>
        <strain evidence="2">CBHHK002</strain>
    </source>
</reference>
<sequence>MPVTQDIFSRSFGTPNDLSIRFLEYNSNHAALKRVNYRYFRLDIPQGSVFHEARTIRHYIDYNQALCTGDDVPELTPAYYPSFAEVINQYDNSGFFWAYLEGGKIVWKEGSTPANAQDFCVLDHETLARPMLGANQVAVSQDYFDNAERLIEIERRRDLKYYHQRQAGKSGASDPKEAAAPKDTMDAFAKKRKALDDAAEEALAKKRRGDGDGASGSGRDANLN</sequence>